<comment type="caution">
    <text evidence="2">The sequence shown here is derived from an EMBL/GenBank/DDBJ whole genome shotgun (WGS) entry which is preliminary data.</text>
</comment>
<feature type="domain" description="DUF7344" evidence="1">
    <location>
        <begin position="14"/>
        <end position="88"/>
    </location>
</feature>
<dbReference type="Proteomes" id="UP001596547">
    <property type="component" value="Unassembled WGS sequence"/>
</dbReference>
<protein>
    <recommendedName>
        <fullName evidence="1">DUF7344 domain-containing protein</fullName>
    </recommendedName>
</protein>
<dbReference type="EMBL" id="JBHTBF010000002">
    <property type="protein sequence ID" value="MFC7317630.1"/>
    <property type="molecule type" value="Genomic_DNA"/>
</dbReference>
<reference evidence="2 3" key="1">
    <citation type="journal article" date="2019" name="Int. J. Syst. Evol. Microbiol.">
        <title>The Global Catalogue of Microorganisms (GCM) 10K type strain sequencing project: providing services to taxonomists for standard genome sequencing and annotation.</title>
        <authorList>
            <consortium name="The Broad Institute Genomics Platform"/>
            <consortium name="The Broad Institute Genome Sequencing Center for Infectious Disease"/>
            <person name="Wu L."/>
            <person name="Ma J."/>
        </authorList>
    </citation>
    <scope>NUCLEOTIDE SEQUENCE [LARGE SCALE GENOMIC DNA]</scope>
    <source>
        <strain evidence="2 3">PSR21</strain>
    </source>
</reference>
<evidence type="ECO:0000313" key="3">
    <source>
        <dbReference type="Proteomes" id="UP001596547"/>
    </source>
</evidence>
<evidence type="ECO:0000259" key="1">
    <source>
        <dbReference type="Pfam" id="PF24035"/>
    </source>
</evidence>
<keyword evidence="3" id="KW-1185">Reference proteome</keyword>
<dbReference type="InterPro" id="IPR055768">
    <property type="entry name" value="DUF7344"/>
</dbReference>
<dbReference type="GeneID" id="79315689"/>
<sequence>MSEDQSDTGWEARLADRRRRYLLYCLHLYAPPLKLADVAHQLTVWETGEPADDRLDERLRIYMSLYHDHLPALIDSRLVDYRQDEDVVGPGPATERIEPLLKRALRADAADLLRAERAAFDRERDGRAGALR</sequence>
<evidence type="ECO:0000313" key="2">
    <source>
        <dbReference type="EMBL" id="MFC7317630.1"/>
    </source>
</evidence>
<name>A0ABD6ABQ6_9EURY</name>
<accession>A0ABD6ABQ6</accession>
<dbReference type="Pfam" id="PF24035">
    <property type="entry name" value="DUF7344"/>
    <property type="match status" value="1"/>
</dbReference>
<organism evidence="2 3">
    <name type="scientific">Halomarina halobia</name>
    <dbReference type="NCBI Taxonomy" id="3033386"/>
    <lineage>
        <taxon>Archaea</taxon>
        <taxon>Methanobacteriati</taxon>
        <taxon>Methanobacteriota</taxon>
        <taxon>Stenosarchaea group</taxon>
        <taxon>Halobacteria</taxon>
        <taxon>Halobacteriales</taxon>
        <taxon>Natronomonadaceae</taxon>
        <taxon>Halomarina</taxon>
    </lineage>
</organism>
<gene>
    <name evidence="2" type="ORF">ACFQPE_12665</name>
</gene>
<proteinExistence type="predicted"/>
<dbReference type="RefSeq" id="WP_276303126.1">
    <property type="nucleotide sequence ID" value="NZ_CP119992.1"/>
</dbReference>
<dbReference type="AlphaFoldDB" id="A0ABD6ABQ6"/>